<evidence type="ECO:0000259" key="4">
    <source>
        <dbReference type="PROSITE" id="PS50956"/>
    </source>
</evidence>
<dbReference type="Proteomes" id="UP000199062">
    <property type="component" value="Unassembled WGS sequence"/>
</dbReference>
<evidence type="ECO:0000313" key="6">
    <source>
        <dbReference type="Proteomes" id="UP000199062"/>
    </source>
</evidence>
<dbReference type="SMART" id="SM00344">
    <property type="entry name" value="HTH_ASNC"/>
    <property type="match status" value="1"/>
</dbReference>
<dbReference type="EMBL" id="FOZK01000002">
    <property type="protein sequence ID" value="SFS02480.1"/>
    <property type="molecule type" value="Genomic_DNA"/>
</dbReference>
<dbReference type="CDD" id="cd00090">
    <property type="entry name" value="HTH_ARSR"/>
    <property type="match status" value="1"/>
</dbReference>
<dbReference type="PANTHER" id="PTHR30154:SF34">
    <property type="entry name" value="TRANSCRIPTIONAL REGULATOR AZLB"/>
    <property type="match status" value="1"/>
</dbReference>
<evidence type="ECO:0000256" key="3">
    <source>
        <dbReference type="ARBA" id="ARBA00023163"/>
    </source>
</evidence>
<dbReference type="SUPFAM" id="SSF46785">
    <property type="entry name" value="Winged helix' DNA-binding domain"/>
    <property type="match status" value="1"/>
</dbReference>
<accession>A0A1I6LGN2</accession>
<dbReference type="PANTHER" id="PTHR30154">
    <property type="entry name" value="LEUCINE-RESPONSIVE REGULATORY PROTEIN"/>
    <property type="match status" value="1"/>
</dbReference>
<gene>
    <name evidence="5" type="ORF">SAMN05216559_2649</name>
</gene>
<sequence>MNDEPLDPLDKRIIHALQCDARKTSASDVAGNVGVSASTVRNRIRKLEDAGILMGYRPEVNYEKAGYQLRTLIVCTAPIPEREELARDALEVPGVVAVREITTGTENVHVEAIGTDGDDLSRIGQDLDALGLEVVDEDLIRNEYEHQFHEFDVDV</sequence>
<dbReference type="InterPro" id="IPR036388">
    <property type="entry name" value="WH-like_DNA-bd_sf"/>
</dbReference>
<dbReference type="InterPro" id="IPR036390">
    <property type="entry name" value="WH_DNA-bd_sf"/>
</dbReference>
<dbReference type="RefSeq" id="WP_089816968.1">
    <property type="nucleotide sequence ID" value="NZ_FOZK01000002.1"/>
</dbReference>
<evidence type="ECO:0000313" key="5">
    <source>
        <dbReference type="EMBL" id="SFS02480.1"/>
    </source>
</evidence>
<dbReference type="Pfam" id="PF13404">
    <property type="entry name" value="HTH_AsnC-type"/>
    <property type="match status" value="1"/>
</dbReference>
<dbReference type="PROSITE" id="PS50956">
    <property type="entry name" value="HTH_ASNC_2"/>
    <property type="match status" value="1"/>
</dbReference>
<name>A0A1I6LGN2_9EURY</name>
<dbReference type="InterPro" id="IPR019885">
    <property type="entry name" value="Tscrpt_reg_HTH_AsnC-type_CS"/>
</dbReference>
<dbReference type="InterPro" id="IPR000485">
    <property type="entry name" value="AsnC-type_HTH_dom"/>
</dbReference>
<evidence type="ECO:0000256" key="1">
    <source>
        <dbReference type="ARBA" id="ARBA00023015"/>
    </source>
</evidence>
<dbReference type="PROSITE" id="PS00519">
    <property type="entry name" value="HTH_ASNC_1"/>
    <property type="match status" value="1"/>
</dbReference>
<dbReference type="STRING" id="767519.SAMN05216559_2649"/>
<dbReference type="GO" id="GO:0043200">
    <property type="term" value="P:response to amino acid"/>
    <property type="evidence" value="ECO:0007669"/>
    <property type="project" value="TreeGrafter"/>
</dbReference>
<reference evidence="5 6" key="1">
    <citation type="submission" date="2016-10" db="EMBL/GenBank/DDBJ databases">
        <authorList>
            <person name="de Groot N.N."/>
        </authorList>
    </citation>
    <scope>NUCLEOTIDE SEQUENCE [LARGE SCALE GENOMIC DNA]</scope>
    <source>
        <strain evidence="5 6">CGMCC 1.10457</strain>
    </source>
</reference>
<protein>
    <submittedName>
        <fullName evidence="5">Transcriptional regulator, AsnC family</fullName>
    </submittedName>
</protein>
<dbReference type="PRINTS" id="PR00033">
    <property type="entry name" value="HTHASNC"/>
</dbReference>
<evidence type="ECO:0000256" key="2">
    <source>
        <dbReference type="ARBA" id="ARBA00023125"/>
    </source>
</evidence>
<dbReference type="AlphaFoldDB" id="A0A1I6LGN2"/>
<keyword evidence="2" id="KW-0238">DNA-binding</keyword>
<organism evidence="5 6">
    <name type="scientific">Halomicrobium zhouii</name>
    <dbReference type="NCBI Taxonomy" id="767519"/>
    <lineage>
        <taxon>Archaea</taxon>
        <taxon>Methanobacteriati</taxon>
        <taxon>Methanobacteriota</taxon>
        <taxon>Stenosarchaea group</taxon>
        <taxon>Halobacteria</taxon>
        <taxon>Halobacteriales</taxon>
        <taxon>Haloarculaceae</taxon>
        <taxon>Halomicrobium</taxon>
    </lineage>
</organism>
<dbReference type="InterPro" id="IPR011991">
    <property type="entry name" value="ArsR-like_HTH"/>
</dbReference>
<dbReference type="GO" id="GO:0043565">
    <property type="term" value="F:sequence-specific DNA binding"/>
    <property type="evidence" value="ECO:0007669"/>
    <property type="project" value="InterPro"/>
</dbReference>
<keyword evidence="1" id="KW-0805">Transcription regulation</keyword>
<dbReference type="Gene3D" id="1.10.10.10">
    <property type="entry name" value="Winged helix-like DNA-binding domain superfamily/Winged helix DNA-binding domain"/>
    <property type="match status" value="1"/>
</dbReference>
<proteinExistence type="predicted"/>
<dbReference type="InterPro" id="IPR019888">
    <property type="entry name" value="Tscrpt_reg_AsnC-like"/>
</dbReference>
<feature type="domain" description="HTH asnC-type" evidence="4">
    <location>
        <begin position="6"/>
        <end position="68"/>
    </location>
</feature>
<dbReference type="OrthoDB" id="6762at2157"/>
<keyword evidence="6" id="KW-1185">Reference proteome</keyword>
<dbReference type="GO" id="GO:0005829">
    <property type="term" value="C:cytosol"/>
    <property type="evidence" value="ECO:0007669"/>
    <property type="project" value="TreeGrafter"/>
</dbReference>
<keyword evidence="3" id="KW-0804">Transcription</keyword>